<accession>A0ABT9Q6D3</accession>
<dbReference type="EMBL" id="JAUSQU010000001">
    <property type="protein sequence ID" value="MDP9842288.1"/>
    <property type="molecule type" value="Genomic_DNA"/>
</dbReference>
<keyword evidence="3" id="KW-1185">Reference proteome</keyword>
<reference evidence="2 3" key="1">
    <citation type="submission" date="2023-07" db="EMBL/GenBank/DDBJ databases">
        <title>Sequencing the genomes of 1000 actinobacteria strains.</title>
        <authorList>
            <person name="Klenk H.-P."/>
        </authorList>
    </citation>
    <scope>NUCLEOTIDE SEQUENCE [LARGE SCALE GENOMIC DNA]</scope>
    <source>
        <strain evidence="2 3">DSM 46740</strain>
    </source>
</reference>
<evidence type="ECO:0000256" key="1">
    <source>
        <dbReference type="SAM" id="MobiDB-lite"/>
    </source>
</evidence>
<proteinExistence type="predicted"/>
<feature type="compositionally biased region" description="Basic and acidic residues" evidence="1">
    <location>
        <begin position="24"/>
        <end position="42"/>
    </location>
</feature>
<dbReference type="Proteomes" id="UP001225356">
    <property type="component" value="Unassembled WGS sequence"/>
</dbReference>
<organism evidence="2 3">
    <name type="scientific">Streptosporangium lutulentum</name>
    <dbReference type="NCBI Taxonomy" id="1461250"/>
    <lineage>
        <taxon>Bacteria</taxon>
        <taxon>Bacillati</taxon>
        <taxon>Actinomycetota</taxon>
        <taxon>Actinomycetes</taxon>
        <taxon>Streptosporangiales</taxon>
        <taxon>Streptosporangiaceae</taxon>
        <taxon>Streptosporangium</taxon>
    </lineage>
</organism>
<evidence type="ECO:0000313" key="2">
    <source>
        <dbReference type="EMBL" id="MDP9842288.1"/>
    </source>
</evidence>
<sequence>MMSVQVIALTWANTKASLSGLPVSKRDKPFNGRRDGLGRKFP</sequence>
<protein>
    <submittedName>
        <fullName evidence="2">Uncharacterized protein</fullName>
    </submittedName>
</protein>
<gene>
    <name evidence="2" type="ORF">J2853_001499</name>
</gene>
<name>A0ABT9Q6D3_9ACTN</name>
<comment type="caution">
    <text evidence="2">The sequence shown here is derived from an EMBL/GenBank/DDBJ whole genome shotgun (WGS) entry which is preliminary data.</text>
</comment>
<feature type="region of interest" description="Disordered" evidence="1">
    <location>
        <begin position="20"/>
        <end position="42"/>
    </location>
</feature>
<evidence type="ECO:0000313" key="3">
    <source>
        <dbReference type="Proteomes" id="UP001225356"/>
    </source>
</evidence>